<gene>
    <name evidence="1" type="ORF">QTG54_002424</name>
</gene>
<comment type="caution">
    <text evidence="1">The sequence shown here is derived from an EMBL/GenBank/DDBJ whole genome shotgun (WGS) entry which is preliminary data.</text>
</comment>
<reference evidence="1" key="1">
    <citation type="submission" date="2023-06" db="EMBL/GenBank/DDBJ databases">
        <title>Survivors Of The Sea: Transcriptome response of Skeletonema marinoi to long-term dormancy.</title>
        <authorList>
            <person name="Pinder M.I.M."/>
            <person name="Kourtchenko O."/>
            <person name="Robertson E.K."/>
            <person name="Larsson T."/>
            <person name="Maumus F."/>
            <person name="Osuna-Cruz C.M."/>
            <person name="Vancaester E."/>
            <person name="Stenow R."/>
            <person name="Vandepoele K."/>
            <person name="Ploug H."/>
            <person name="Bruchert V."/>
            <person name="Godhe A."/>
            <person name="Topel M."/>
        </authorList>
    </citation>
    <scope>NUCLEOTIDE SEQUENCE</scope>
    <source>
        <strain evidence="1">R05AC</strain>
    </source>
</reference>
<dbReference type="AlphaFoldDB" id="A0AAD8YL19"/>
<accession>A0AAD8YL19</accession>
<sequence length="179" mass="19575">MKISGSVSRRKVIRGRFLRGGGGGNEDQVQLFEGLDLLEEDPTTLGYQHQHRRLNRVIGIDSDPMDFPLNGERCFGGYSPPNPTIVPKCYVMEGSMTVYFPENFDFKNLVTGAQLTALNTIKEGMEFGTIAEMAHPAILDLTFLESSYSLRPIIPGENVPQAVAPETKDAVVVAAAMLG</sequence>
<keyword evidence="2" id="KW-1185">Reference proteome</keyword>
<dbReference type="EMBL" id="JATAAI010000003">
    <property type="protein sequence ID" value="KAK1747080.1"/>
    <property type="molecule type" value="Genomic_DNA"/>
</dbReference>
<dbReference type="Proteomes" id="UP001224775">
    <property type="component" value="Unassembled WGS sequence"/>
</dbReference>
<evidence type="ECO:0000313" key="1">
    <source>
        <dbReference type="EMBL" id="KAK1747080.1"/>
    </source>
</evidence>
<organism evidence="1 2">
    <name type="scientific">Skeletonema marinoi</name>
    <dbReference type="NCBI Taxonomy" id="267567"/>
    <lineage>
        <taxon>Eukaryota</taxon>
        <taxon>Sar</taxon>
        <taxon>Stramenopiles</taxon>
        <taxon>Ochrophyta</taxon>
        <taxon>Bacillariophyta</taxon>
        <taxon>Coscinodiscophyceae</taxon>
        <taxon>Thalassiosirophycidae</taxon>
        <taxon>Thalassiosirales</taxon>
        <taxon>Skeletonemataceae</taxon>
        <taxon>Skeletonema</taxon>
        <taxon>Skeletonema marinoi-dohrnii complex</taxon>
    </lineage>
</organism>
<name>A0AAD8YL19_9STRA</name>
<evidence type="ECO:0000313" key="2">
    <source>
        <dbReference type="Proteomes" id="UP001224775"/>
    </source>
</evidence>
<proteinExistence type="predicted"/>
<protein>
    <submittedName>
        <fullName evidence="1">Uncharacterized protein</fullName>
    </submittedName>
</protein>